<feature type="non-terminal residue" evidence="4">
    <location>
        <position position="1"/>
    </location>
</feature>
<comment type="caution">
    <text evidence="4">The sequence shown here is derived from an EMBL/GenBank/DDBJ whole genome shotgun (WGS) entry which is preliminary data.</text>
</comment>
<organism evidence="4 5">
    <name type="scientific">Polarella glacialis</name>
    <name type="common">Dinoflagellate</name>
    <dbReference type="NCBI Taxonomy" id="89957"/>
    <lineage>
        <taxon>Eukaryota</taxon>
        <taxon>Sar</taxon>
        <taxon>Alveolata</taxon>
        <taxon>Dinophyceae</taxon>
        <taxon>Suessiales</taxon>
        <taxon>Suessiaceae</taxon>
        <taxon>Polarella</taxon>
    </lineage>
</organism>
<dbReference type="NCBIfam" id="TIGR00756">
    <property type="entry name" value="PPR"/>
    <property type="match status" value="2"/>
</dbReference>
<evidence type="ECO:0000313" key="5">
    <source>
        <dbReference type="Proteomes" id="UP000626109"/>
    </source>
</evidence>
<evidence type="ECO:0000256" key="1">
    <source>
        <dbReference type="ARBA" id="ARBA00022737"/>
    </source>
</evidence>
<dbReference type="EMBL" id="CAJNNW010019110">
    <property type="protein sequence ID" value="CAE8663983.1"/>
    <property type="molecule type" value="Genomic_DNA"/>
</dbReference>
<sequence>VTACARCGQWQRALQLLLSMRGNGVEPDAVSFNAAMSALGEGGHWEQVLVLVEGMESAGVSPSIVSFGTAMAASNTLGRWQLTLDLLSRLRGSGLGVDVGCLYAAVEACRQSSKPQIVSALLDEIGLISGRRQIGQQADNNNNNNNNNNNGQSTGTRAAASEGARERYPSPVDCDARLQAGAEAGDWAKALELLEASWHRGQDPGTAAVLAVAASCEAAQQYDLALSLLQAIDEPECSE</sequence>
<dbReference type="InterPro" id="IPR011990">
    <property type="entry name" value="TPR-like_helical_dom_sf"/>
</dbReference>
<feature type="repeat" description="PPR" evidence="2">
    <location>
        <begin position="1"/>
        <end position="27"/>
    </location>
</feature>
<evidence type="ECO:0008006" key="6">
    <source>
        <dbReference type="Google" id="ProtNLM"/>
    </source>
</evidence>
<feature type="region of interest" description="Disordered" evidence="3">
    <location>
        <begin position="135"/>
        <end position="170"/>
    </location>
</feature>
<feature type="repeat" description="PPR" evidence="2">
    <location>
        <begin position="28"/>
        <end position="62"/>
    </location>
</feature>
<accession>A0A813IWK5</accession>
<dbReference type="InterPro" id="IPR002885">
    <property type="entry name" value="PPR_rpt"/>
</dbReference>
<protein>
    <recommendedName>
        <fullName evidence="6">Pentacotripeptide-repeat region of PRORP domain-containing protein</fullName>
    </recommendedName>
</protein>
<dbReference type="PROSITE" id="PS51375">
    <property type="entry name" value="PPR"/>
    <property type="match status" value="2"/>
</dbReference>
<dbReference type="Gene3D" id="1.25.40.10">
    <property type="entry name" value="Tetratricopeptide repeat domain"/>
    <property type="match status" value="1"/>
</dbReference>
<reference evidence="4" key="1">
    <citation type="submission" date="2021-02" db="EMBL/GenBank/DDBJ databases">
        <authorList>
            <person name="Dougan E. K."/>
            <person name="Rhodes N."/>
            <person name="Thang M."/>
            <person name="Chan C."/>
        </authorList>
    </citation>
    <scope>NUCLEOTIDE SEQUENCE</scope>
</reference>
<feature type="compositionally biased region" description="Low complexity" evidence="3">
    <location>
        <begin position="140"/>
        <end position="150"/>
    </location>
</feature>
<dbReference type="Pfam" id="PF13812">
    <property type="entry name" value="PPR_3"/>
    <property type="match status" value="1"/>
</dbReference>
<evidence type="ECO:0000313" key="4">
    <source>
        <dbReference type="EMBL" id="CAE8663983.1"/>
    </source>
</evidence>
<gene>
    <name evidence="4" type="ORF">PGLA2088_LOCUS15450</name>
</gene>
<evidence type="ECO:0000256" key="2">
    <source>
        <dbReference type="PROSITE-ProRule" id="PRU00708"/>
    </source>
</evidence>
<keyword evidence="1" id="KW-0677">Repeat</keyword>
<dbReference type="AlphaFoldDB" id="A0A813IWK5"/>
<dbReference type="Proteomes" id="UP000626109">
    <property type="component" value="Unassembled WGS sequence"/>
</dbReference>
<evidence type="ECO:0000256" key="3">
    <source>
        <dbReference type="SAM" id="MobiDB-lite"/>
    </source>
</evidence>
<proteinExistence type="predicted"/>
<dbReference type="PANTHER" id="PTHR47447">
    <property type="entry name" value="OS03G0856100 PROTEIN"/>
    <property type="match status" value="1"/>
</dbReference>
<dbReference type="PANTHER" id="PTHR47447:SF17">
    <property type="entry name" value="OS12G0638900 PROTEIN"/>
    <property type="match status" value="1"/>
</dbReference>
<name>A0A813IWK5_POLGL</name>